<feature type="region of interest" description="Disordered" evidence="1">
    <location>
        <begin position="125"/>
        <end position="150"/>
    </location>
</feature>
<dbReference type="Proteomes" id="UP001157006">
    <property type="component" value="Chromosome 1S"/>
</dbReference>
<accession>A0AAV0Z6K7</accession>
<organism evidence="2 3">
    <name type="scientific">Vicia faba</name>
    <name type="common">Broad bean</name>
    <name type="synonym">Faba vulgaris</name>
    <dbReference type="NCBI Taxonomy" id="3906"/>
    <lineage>
        <taxon>Eukaryota</taxon>
        <taxon>Viridiplantae</taxon>
        <taxon>Streptophyta</taxon>
        <taxon>Embryophyta</taxon>
        <taxon>Tracheophyta</taxon>
        <taxon>Spermatophyta</taxon>
        <taxon>Magnoliopsida</taxon>
        <taxon>eudicotyledons</taxon>
        <taxon>Gunneridae</taxon>
        <taxon>Pentapetalae</taxon>
        <taxon>rosids</taxon>
        <taxon>fabids</taxon>
        <taxon>Fabales</taxon>
        <taxon>Fabaceae</taxon>
        <taxon>Papilionoideae</taxon>
        <taxon>50 kb inversion clade</taxon>
        <taxon>NPAAA clade</taxon>
        <taxon>Hologalegina</taxon>
        <taxon>IRL clade</taxon>
        <taxon>Fabeae</taxon>
        <taxon>Vicia</taxon>
    </lineage>
</organism>
<gene>
    <name evidence="2" type="ORF">VFH_I076240</name>
</gene>
<sequence>MSYALNHLKPYHQNLLALLCWWLIGITFPKYSYNSAPFEAVYEEKGKIVALLVWWPHSNSNLRYEGGEVYAYSGQDFNYWSYFEACELIKGIDSKFDIGTMKIWWKHDGGDARFMDRVREKMKRNKCGKEVDTSRESSDESMKDMHLEDNEKEKMNDFDEGVDEGRPRGTHVVDGDARSEPLNNVFITRGMDRKYITEEDYMIDELDSGEDDANCDDRPSVIRFNEEVALSKDFTFKAGLEFSSLKQFKNVILKHAYPLKV</sequence>
<dbReference type="EMBL" id="OX451735">
    <property type="protein sequence ID" value="CAI8593138.1"/>
    <property type="molecule type" value="Genomic_DNA"/>
</dbReference>
<keyword evidence="3" id="KW-1185">Reference proteome</keyword>
<name>A0AAV0Z6K7_VICFA</name>
<evidence type="ECO:0000256" key="1">
    <source>
        <dbReference type="SAM" id="MobiDB-lite"/>
    </source>
</evidence>
<evidence type="ECO:0000313" key="2">
    <source>
        <dbReference type="EMBL" id="CAI8593138.1"/>
    </source>
</evidence>
<proteinExistence type="predicted"/>
<evidence type="ECO:0000313" key="3">
    <source>
        <dbReference type="Proteomes" id="UP001157006"/>
    </source>
</evidence>
<feature type="compositionally biased region" description="Basic and acidic residues" evidence="1">
    <location>
        <begin position="127"/>
        <end position="150"/>
    </location>
</feature>
<protein>
    <submittedName>
        <fullName evidence="2">Uncharacterized protein</fullName>
    </submittedName>
</protein>
<dbReference type="AlphaFoldDB" id="A0AAV0Z6K7"/>
<reference evidence="2 3" key="1">
    <citation type="submission" date="2023-01" db="EMBL/GenBank/DDBJ databases">
        <authorList>
            <person name="Kreplak J."/>
        </authorList>
    </citation>
    <scope>NUCLEOTIDE SEQUENCE [LARGE SCALE GENOMIC DNA]</scope>
</reference>